<gene>
    <name evidence="1" type="ORF">F2P81_023403</name>
</gene>
<dbReference type="AlphaFoldDB" id="A0A6A4S079"/>
<accession>A0A6A4S079</accession>
<sequence length="113" mass="13484">MFRCTGNCHVDMVIGNNAIKLREIRDRVLADNITFANVNKVSITTIARVLERHKIRMKQLYTVTFEQNSERVKELRYQYVQMLNDKKVRNPVLTPEIPKYPEHNADKRYTRYI</sequence>
<dbReference type="EMBL" id="VEVO01000021">
    <property type="protein sequence ID" value="KAF0024601.1"/>
    <property type="molecule type" value="Genomic_DNA"/>
</dbReference>
<reference evidence="1 2" key="1">
    <citation type="submission" date="2019-06" db="EMBL/GenBank/DDBJ databases">
        <title>Draft genomes of female and male turbot (Scophthalmus maximus).</title>
        <authorList>
            <person name="Xu H."/>
            <person name="Xu X.-W."/>
            <person name="Shao C."/>
            <person name="Chen S."/>
        </authorList>
    </citation>
    <scope>NUCLEOTIDE SEQUENCE [LARGE SCALE GENOMIC DNA]</scope>
    <source>
        <strain evidence="1">Ysfricsl-2016a</strain>
        <tissue evidence="1">Blood</tissue>
    </source>
</reference>
<protein>
    <submittedName>
        <fullName evidence="1">Uncharacterized protein</fullName>
    </submittedName>
</protein>
<dbReference type="Proteomes" id="UP000438429">
    <property type="component" value="Unassembled WGS sequence"/>
</dbReference>
<proteinExistence type="predicted"/>
<evidence type="ECO:0000313" key="2">
    <source>
        <dbReference type="Proteomes" id="UP000438429"/>
    </source>
</evidence>
<comment type="caution">
    <text evidence="1">The sequence shown here is derived from an EMBL/GenBank/DDBJ whole genome shotgun (WGS) entry which is preliminary data.</text>
</comment>
<name>A0A6A4S079_SCOMX</name>
<organism evidence="1 2">
    <name type="scientific">Scophthalmus maximus</name>
    <name type="common">Turbot</name>
    <name type="synonym">Psetta maxima</name>
    <dbReference type="NCBI Taxonomy" id="52904"/>
    <lineage>
        <taxon>Eukaryota</taxon>
        <taxon>Metazoa</taxon>
        <taxon>Chordata</taxon>
        <taxon>Craniata</taxon>
        <taxon>Vertebrata</taxon>
        <taxon>Euteleostomi</taxon>
        <taxon>Actinopterygii</taxon>
        <taxon>Neopterygii</taxon>
        <taxon>Teleostei</taxon>
        <taxon>Neoteleostei</taxon>
        <taxon>Acanthomorphata</taxon>
        <taxon>Carangaria</taxon>
        <taxon>Pleuronectiformes</taxon>
        <taxon>Pleuronectoidei</taxon>
        <taxon>Scophthalmidae</taxon>
        <taxon>Scophthalmus</taxon>
    </lineage>
</organism>
<evidence type="ECO:0000313" key="1">
    <source>
        <dbReference type="EMBL" id="KAF0024601.1"/>
    </source>
</evidence>